<feature type="compositionally biased region" description="Polar residues" evidence="1">
    <location>
        <begin position="339"/>
        <end position="358"/>
    </location>
</feature>
<feature type="compositionally biased region" description="Polar residues" evidence="1">
    <location>
        <begin position="256"/>
        <end position="271"/>
    </location>
</feature>
<reference evidence="3" key="1">
    <citation type="journal article" date="2017" name="Nature">
        <title>The genome of Chenopodium quinoa.</title>
        <authorList>
            <person name="Jarvis D.E."/>
            <person name="Ho Y.S."/>
            <person name="Lightfoot D.J."/>
            <person name="Schmoeckel S.M."/>
            <person name="Li B."/>
            <person name="Borm T.J.A."/>
            <person name="Ohyanagi H."/>
            <person name="Mineta K."/>
            <person name="Michell C.T."/>
            <person name="Saber N."/>
            <person name="Kharbatia N.M."/>
            <person name="Rupper R.R."/>
            <person name="Sharp A.R."/>
            <person name="Dally N."/>
            <person name="Boughton B.A."/>
            <person name="Woo Y.H."/>
            <person name="Gao G."/>
            <person name="Schijlen E.G.W.M."/>
            <person name="Guo X."/>
            <person name="Momin A.A."/>
            <person name="Negrao S."/>
            <person name="Al-Babili S."/>
            <person name="Gehring C."/>
            <person name="Roessner U."/>
            <person name="Jung C."/>
            <person name="Murphy K."/>
            <person name="Arold S.T."/>
            <person name="Gojobori T."/>
            <person name="van der Linden C.G."/>
            <person name="van Loo E.N."/>
            <person name="Jellen E.N."/>
            <person name="Maughan P.J."/>
            <person name="Tester M."/>
        </authorList>
    </citation>
    <scope>NUCLEOTIDE SEQUENCE [LARGE SCALE GENOMIC DNA]</scope>
    <source>
        <strain evidence="3">cv. PI 614886</strain>
    </source>
</reference>
<feature type="region of interest" description="Disordered" evidence="1">
    <location>
        <begin position="25"/>
        <end position="50"/>
    </location>
</feature>
<feature type="compositionally biased region" description="Polar residues" evidence="1">
    <location>
        <begin position="651"/>
        <end position="660"/>
    </location>
</feature>
<dbReference type="EnsemblPlants" id="AUR62043575-RA">
    <property type="protein sequence ID" value="AUR62043575-RA:cds"/>
    <property type="gene ID" value="AUR62043575"/>
</dbReference>
<feature type="region of interest" description="Disordered" evidence="1">
    <location>
        <begin position="647"/>
        <end position="691"/>
    </location>
</feature>
<evidence type="ECO:0000256" key="1">
    <source>
        <dbReference type="SAM" id="MobiDB-lite"/>
    </source>
</evidence>
<feature type="region of interest" description="Disordered" evidence="1">
    <location>
        <begin position="248"/>
        <end position="288"/>
    </location>
</feature>
<keyword evidence="4" id="KW-1185">Reference proteome</keyword>
<evidence type="ECO:0000313" key="3">
    <source>
        <dbReference type="EnsemblPlants" id="AUR62043575-RA:cds"/>
    </source>
</evidence>
<dbReference type="InterPro" id="IPR032795">
    <property type="entry name" value="DUF3741-assoc"/>
</dbReference>
<feature type="compositionally biased region" description="Polar residues" evidence="1">
    <location>
        <begin position="372"/>
        <end position="386"/>
    </location>
</feature>
<dbReference type="Proteomes" id="UP000596660">
    <property type="component" value="Unplaced"/>
</dbReference>
<proteinExistence type="predicted"/>
<name>A0A803NBW9_CHEQI</name>
<feature type="compositionally biased region" description="Low complexity" evidence="1">
    <location>
        <begin position="681"/>
        <end position="691"/>
    </location>
</feature>
<evidence type="ECO:0000259" key="2">
    <source>
        <dbReference type="Pfam" id="PF14383"/>
    </source>
</evidence>
<sequence>MGRRVDVMLAASFSCLNWNAKSRKKLFSSRSDSPEYSKQGKKGEESFPMTRKRVEEEEEYGAFGAGFSARGGSDYSCASSVTDDDGFGSKAPGVVARLMGLDSLPMSIGMESYPSPFFDSISLGEAPFRGRNLDFYHDHQVMHSSHLFDKMEPTTRNNDFETRSMKLPNRPIEKALFFVPSQDAAHIMEAAAKIIEPGPSATPRAKISSAGSSSVPLKVREIREKLEAAQKPSRAPVLTQRQVESNAAKYLKGQPMNRSWNGLNETSSFRASPSREDSSAAVKKKGKSISLAIQAKVNVQKREGLTSNSRSLGDSEEQDDSKSSQSSRNQASGPKFSNRKSLNQSASSVLRQNNQKQNCPPHRERSSAPKASVTTTIAREAGTSRTSSRKSSLHARDVVDKGVPYAGVRNVPRKKRSIDGNLQYNKNQVPEKPSQSTVMADKQFNWIEESRRKGMDVVSFTFTAPITRSLLGSEPSRQLVEKGSNICFDDGSKMLTNSDLTRLSSPGLNGIKGDALSKLLEQKLKELTSNFENSHSTIVKTGTAAESAVVPGSAESATGKAREKMSQQEPLDTDSHIYPGLFDYEAEQFTRKFSFQAGEAMEKYSHDKVEAKKWNDCHSPSPVSILEPSILTESCCSSESMASSITEESKQQCSSVQAQQEFGPDSLQKSQASREADAEVSDSASSTSSQITSEKYSMKSTAWELGYVKDILCNVELMFKDYVAGRTREIVNPHLFDQMERRQGGGKDEF</sequence>
<feature type="region of interest" description="Disordered" evidence="1">
    <location>
        <begin position="302"/>
        <end position="398"/>
    </location>
</feature>
<accession>A0A803NBW9</accession>
<evidence type="ECO:0000313" key="4">
    <source>
        <dbReference type="Proteomes" id="UP000596660"/>
    </source>
</evidence>
<dbReference type="Pfam" id="PF14383">
    <property type="entry name" value="VARLMGL"/>
    <property type="match status" value="1"/>
</dbReference>
<feature type="domain" description="DUF3741" evidence="2">
    <location>
        <begin position="79"/>
        <end position="106"/>
    </location>
</feature>
<dbReference type="PANTHER" id="PTHR21726">
    <property type="entry name" value="PHOSPHATIDYLINOSITOL N-ACETYLGLUCOSAMINYLTRANSFERASE SUBUNIT P DOWN SYNDROME CRITICAL REGION PROTEIN 5 -RELATED"/>
    <property type="match status" value="1"/>
</dbReference>
<feature type="region of interest" description="Disordered" evidence="1">
    <location>
        <begin position="551"/>
        <end position="574"/>
    </location>
</feature>
<dbReference type="AlphaFoldDB" id="A0A803NBW9"/>
<dbReference type="Gramene" id="AUR62043575-RA">
    <property type="protein sequence ID" value="AUR62043575-RA:cds"/>
    <property type="gene ID" value="AUR62043575"/>
</dbReference>
<reference evidence="3" key="2">
    <citation type="submission" date="2021-03" db="UniProtKB">
        <authorList>
            <consortium name="EnsemblPlants"/>
        </authorList>
    </citation>
    <scope>IDENTIFICATION</scope>
</reference>
<dbReference type="PANTHER" id="PTHR21726:SF29">
    <property type="entry name" value="EXPRESSED PROTEIN"/>
    <property type="match status" value="1"/>
</dbReference>
<protein>
    <recommendedName>
        <fullName evidence="2">DUF3741 domain-containing protein</fullName>
    </recommendedName>
</protein>
<organism evidence="3 4">
    <name type="scientific">Chenopodium quinoa</name>
    <name type="common">Quinoa</name>
    <dbReference type="NCBI Taxonomy" id="63459"/>
    <lineage>
        <taxon>Eukaryota</taxon>
        <taxon>Viridiplantae</taxon>
        <taxon>Streptophyta</taxon>
        <taxon>Embryophyta</taxon>
        <taxon>Tracheophyta</taxon>
        <taxon>Spermatophyta</taxon>
        <taxon>Magnoliopsida</taxon>
        <taxon>eudicotyledons</taxon>
        <taxon>Gunneridae</taxon>
        <taxon>Pentapetalae</taxon>
        <taxon>Caryophyllales</taxon>
        <taxon>Chenopodiaceae</taxon>
        <taxon>Chenopodioideae</taxon>
        <taxon>Atripliceae</taxon>
        <taxon>Chenopodium</taxon>
    </lineage>
</organism>